<name>A0A853AKW8_9PSEU</name>
<dbReference type="Pfam" id="PF04672">
    <property type="entry name" value="Methyltransf_19"/>
    <property type="match status" value="1"/>
</dbReference>
<sequence length="268" mass="29140">MERPDRDDAQPTGPQVDTSSPNVARMYDYYLGGAANFAVDREAAEKALAVTPEIGRFARMNRWFLGRVVRYLCDQGIDQFLDLGSGVPTVGNVHEIAHQHDPEARVAYVDVEPVAVAHARALLADEPHVSVTQADIREPRAVLSAPGVSGLLDFSRPVAVLAVAILHFVPDSDDPLGVLRAYREACPPGSYLALSHAARITMSEHEARGGQEVYRGTTTPLVLRTREEIAALFEGCELVEPGLTPINHWPEATDEPPTNGYGAVGRMR</sequence>
<feature type="region of interest" description="Disordered" evidence="1">
    <location>
        <begin position="247"/>
        <end position="268"/>
    </location>
</feature>
<evidence type="ECO:0000256" key="1">
    <source>
        <dbReference type="SAM" id="MobiDB-lite"/>
    </source>
</evidence>
<dbReference type="RefSeq" id="WP_179721595.1">
    <property type="nucleotide sequence ID" value="NZ_BAABFH010000001.1"/>
</dbReference>
<accession>A0A853AKW8</accession>
<dbReference type="Proteomes" id="UP000587002">
    <property type="component" value="Unassembled WGS sequence"/>
</dbReference>
<gene>
    <name evidence="2" type="ORF">HNR68_003076</name>
</gene>
<dbReference type="InterPro" id="IPR006764">
    <property type="entry name" value="SAM_dep_MeTrfase_SAV2177_type"/>
</dbReference>
<dbReference type="AlphaFoldDB" id="A0A853AKW8"/>
<evidence type="ECO:0008006" key="4">
    <source>
        <dbReference type="Google" id="ProtNLM"/>
    </source>
</evidence>
<reference evidence="2 3" key="1">
    <citation type="submission" date="2020-07" db="EMBL/GenBank/DDBJ databases">
        <title>Sequencing the genomes of 1000 actinobacteria strains.</title>
        <authorList>
            <person name="Klenk H.-P."/>
        </authorList>
    </citation>
    <scope>NUCLEOTIDE SEQUENCE [LARGE SCALE GENOMIC DNA]</scope>
    <source>
        <strain evidence="2 3">DSM 44065</strain>
    </source>
</reference>
<feature type="region of interest" description="Disordered" evidence="1">
    <location>
        <begin position="1"/>
        <end position="21"/>
    </location>
</feature>
<dbReference type="CDD" id="cd02440">
    <property type="entry name" value="AdoMet_MTases"/>
    <property type="match status" value="1"/>
</dbReference>
<dbReference type="EMBL" id="JACCFJ010000001">
    <property type="protein sequence ID" value="NYI84446.1"/>
    <property type="molecule type" value="Genomic_DNA"/>
</dbReference>
<feature type="compositionally biased region" description="Polar residues" evidence="1">
    <location>
        <begin position="12"/>
        <end position="21"/>
    </location>
</feature>
<dbReference type="Gene3D" id="3.40.50.150">
    <property type="entry name" value="Vaccinia Virus protein VP39"/>
    <property type="match status" value="1"/>
</dbReference>
<dbReference type="InterPro" id="IPR029063">
    <property type="entry name" value="SAM-dependent_MTases_sf"/>
</dbReference>
<evidence type="ECO:0000313" key="3">
    <source>
        <dbReference type="Proteomes" id="UP000587002"/>
    </source>
</evidence>
<evidence type="ECO:0000313" key="2">
    <source>
        <dbReference type="EMBL" id="NYI84446.1"/>
    </source>
</evidence>
<keyword evidence="3" id="KW-1185">Reference proteome</keyword>
<dbReference type="SUPFAM" id="SSF53335">
    <property type="entry name" value="S-adenosyl-L-methionine-dependent methyltransferases"/>
    <property type="match status" value="1"/>
</dbReference>
<organism evidence="2 3">
    <name type="scientific">Saccharopolyspora hordei</name>
    <dbReference type="NCBI Taxonomy" id="1838"/>
    <lineage>
        <taxon>Bacteria</taxon>
        <taxon>Bacillati</taxon>
        <taxon>Actinomycetota</taxon>
        <taxon>Actinomycetes</taxon>
        <taxon>Pseudonocardiales</taxon>
        <taxon>Pseudonocardiaceae</taxon>
        <taxon>Saccharopolyspora</taxon>
    </lineage>
</organism>
<proteinExistence type="predicted"/>
<comment type="caution">
    <text evidence="2">The sequence shown here is derived from an EMBL/GenBank/DDBJ whole genome shotgun (WGS) entry which is preliminary data.</text>
</comment>
<protein>
    <recommendedName>
        <fullName evidence="4">S-adenosyl methyltransferase</fullName>
    </recommendedName>
</protein>
<dbReference type="PIRSF" id="PIRSF017393">
    <property type="entry name" value="MTase_SAV2177"/>
    <property type="match status" value="1"/>
</dbReference>